<name>A0A6J5F1C4_9BURK</name>
<keyword evidence="3" id="KW-1185">Reference proteome</keyword>
<evidence type="ECO:0000256" key="1">
    <source>
        <dbReference type="SAM" id="Phobius"/>
    </source>
</evidence>
<dbReference type="AlphaFoldDB" id="A0A6J5F1C4"/>
<evidence type="ECO:0000313" key="2">
    <source>
        <dbReference type="EMBL" id="CAB3771105.1"/>
    </source>
</evidence>
<keyword evidence="1" id="KW-1133">Transmembrane helix</keyword>
<sequence>MAALVQKLRIVMPHQYQVIEKIAFSLVVLSAVICSSFIAYEDSPELQNAVAVTKSLDWTANYSTVCISPATSVCNEFPGD</sequence>
<evidence type="ECO:0000313" key="3">
    <source>
        <dbReference type="Proteomes" id="UP000494329"/>
    </source>
</evidence>
<organism evidence="2 3">
    <name type="scientific">Paraburkholderia solisilvae</name>
    <dbReference type="NCBI Taxonomy" id="624376"/>
    <lineage>
        <taxon>Bacteria</taxon>
        <taxon>Pseudomonadati</taxon>
        <taxon>Pseudomonadota</taxon>
        <taxon>Betaproteobacteria</taxon>
        <taxon>Burkholderiales</taxon>
        <taxon>Burkholderiaceae</taxon>
        <taxon>Paraburkholderia</taxon>
    </lineage>
</organism>
<gene>
    <name evidence="2" type="ORF">LMG29739_05948</name>
</gene>
<dbReference type="EMBL" id="CADIKF010000076">
    <property type="protein sequence ID" value="CAB3771105.1"/>
    <property type="molecule type" value="Genomic_DNA"/>
</dbReference>
<keyword evidence="1" id="KW-0812">Transmembrane</keyword>
<proteinExistence type="predicted"/>
<accession>A0A6J5F1C4</accession>
<protein>
    <submittedName>
        <fullName evidence="2">Uncharacterized protein</fullName>
    </submittedName>
</protein>
<reference evidence="2 3" key="1">
    <citation type="submission" date="2020-04" db="EMBL/GenBank/DDBJ databases">
        <authorList>
            <person name="De Canck E."/>
        </authorList>
    </citation>
    <scope>NUCLEOTIDE SEQUENCE [LARGE SCALE GENOMIC DNA]</scope>
    <source>
        <strain evidence="2 3">LMG 29739</strain>
    </source>
</reference>
<feature type="transmembrane region" description="Helical" evidence="1">
    <location>
        <begin position="21"/>
        <end position="40"/>
    </location>
</feature>
<keyword evidence="1" id="KW-0472">Membrane</keyword>
<dbReference type="Proteomes" id="UP000494329">
    <property type="component" value="Unassembled WGS sequence"/>
</dbReference>